<dbReference type="InterPro" id="IPR000868">
    <property type="entry name" value="Isochorismatase-like_dom"/>
</dbReference>
<feature type="domain" description="Isochorismatase-like" evidence="2">
    <location>
        <begin position="4"/>
        <end position="150"/>
    </location>
</feature>
<organism evidence="3 4">
    <name type="scientific">Poseidonibacter parvus</name>
    <dbReference type="NCBI Taxonomy" id="1850254"/>
    <lineage>
        <taxon>Bacteria</taxon>
        <taxon>Pseudomonadati</taxon>
        <taxon>Campylobacterota</taxon>
        <taxon>Epsilonproteobacteria</taxon>
        <taxon>Campylobacterales</taxon>
        <taxon>Arcobacteraceae</taxon>
        <taxon>Poseidonibacter</taxon>
    </lineage>
</organism>
<dbReference type="RefSeq" id="WP_076083196.1">
    <property type="nucleotide sequence ID" value="NZ_CP019070.1"/>
</dbReference>
<dbReference type="Pfam" id="PF00857">
    <property type="entry name" value="Isochorismatase"/>
    <property type="match status" value="1"/>
</dbReference>
<evidence type="ECO:0000259" key="2">
    <source>
        <dbReference type="Pfam" id="PF00857"/>
    </source>
</evidence>
<evidence type="ECO:0000313" key="3">
    <source>
        <dbReference type="EMBL" id="APW64514.1"/>
    </source>
</evidence>
<name>A0A1P8KIZ4_9BACT</name>
<keyword evidence="4" id="KW-1185">Reference proteome</keyword>
<evidence type="ECO:0000313" key="4">
    <source>
        <dbReference type="Proteomes" id="UP000186074"/>
    </source>
</evidence>
<dbReference type="PANTHER" id="PTHR43540:SF1">
    <property type="entry name" value="ISOCHORISMATASE HYDROLASE"/>
    <property type="match status" value="1"/>
</dbReference>
<dbReference type="InterPro" id="IPR036380">
    <property type="entry name" value="Isochorismatase-like_sf"/>
</dbReference>
<evidence type="ECO:0000256" key="1">
    <source>
        <dbReference type="ARBA" id="ARBA00022801"/>
    </source>
</evidence>
<dbReference type="STRING" id="1850254.LPB137_00995"/>
<gene>
    <name evidence="3" type="ORF">LPB137_00995</name>
</gene>
<proteinExistence type="predicted"/>
<dbReference type="CDD" id="cd01014">
    <property type="entry name" value="nicotinamidase_related"/>
    <property type="match status" value="1"/>
</dbReference>
<protein>
    <submittedName>
        <fullName evidence="3">Cysteine hydrolase</fullName>
    </submittedName>
</protein>
<dbReference type="AlphaFoldDB" id="A0A1P8KIZ4"/>
<sequence>MENTALIIIDLQNDYFGSIKDAKWPLYKTEEAAENTLKILTKAREKNLKIVHVRHEFQGDNPPFFAPNTKGSTIHESLTPKENESQVLKNGVNAFLNTDLKAILDESNITNVIIVGAMSYMCIDAVTRAASDYGYNCFLAHDACATSNIEFNGVKVEAKLAHATIMAALSFAYANVQTSEEILKQI</sequence>
<dbReference type="PANTHER" id="PTHR43540">
    <property type="entry name" value="PEROXYUREIDOACRYLATE/UREIDOACRYLATE AMIDOHYDROLASE-RELATED"/>
    <property type="match status" value="1"/>
</dbReference>
<dbReference type="Gene3D" id="3.40.50.850">
    <property type="entry name" value="Isochorismatase-like"/>
    <property type="match status" value="1"/>
</dbReference>
<dbReference type="Proteomes" id="UP000186074">
    <property type="component" value="Chromosome"/>
</dbReference>
<reference evidence="3 4" key="1">
    <citation type="submission" date="2017-01" db="EMBL/GenBank/DDBJ databases">
        <title>Genome sequencing of Arcobacter sp. LPB0137.</title>
        <authorList>
            <person name="Lee G.-W."/>
            <person name="Yi H."/>
        </authorList>
    </citation>
    <scope>NUCLEOTIDE SEQUENCE [LARGE SCALE GENOMIC DNA]</scope>
    <source>
        <strain evidence="3 4">LPB0137</strain>
    </source>
</reference>
<accession>A0A1P8KIZ4</accession>
<dbReference type="EMBL" id="CP019070">
    <property type="protein sequence ID" value="APW64514.1"/>
    <property type="molecule type" value="Genomic_DNA"/>
</dbReference>
<dbReference type="SUPFAM" id="SSF52499">
    <property type="entry name" value="Isochorismatase-like hydrolases"/>
    <property type="match status" value="1"/>
</dbReference>
<keyword evidence="1 3" id="KW-0378">Hydrolase</keyword>
<dbReference type="InterPro" id="IPR050272">
    <property type="entry name" value="Isochorismatase-like_hydrls"/>
</dbReference>
<dbReference type="GO" id="GO:0016787">
    <property type="term" value="F:hydrolase activity"/>
    <property type="evidence" value="ECO:0007669"/>
    <property type="project" value="UniProtKB-KW"/>
</dbReference>
<dbReference type="KEGG" id="alp:LPB137_00995"/>
<dbReference type="OrthoDB" id="9791276at2"/>